<evidence type="ECO:0000256" key="1">
    <source>
        <dbReference type="ARBA" id="ARBA00018672"/>
    </source>
</evidence>
<evidence type="ECO:0000313" key="7">
    <source>
        <dbReference type="Proteomes" id="UP000049979"/>
    </source>
</evidence>
<comment type="caution">
    <text evidence="3">Lacks conserved residue(s) required for the propagation of feature annotation.</text>
</comment>
<organism evidence="5 7">
    <name type="scientific">Roseburia faecis</name>
    <dbReference type="NCBI Taxonomy" id="301302"/>
    <lineage>
        <taxon>Bacteria</taxon>
        <taxon>Bacillati</taxon>
        <taxon>Bacillota</taxon>
        <taxon>Clostridia</taxon>
        <taxon>Lachnospirales</taxon>
        <taxon>Lachnospiraceae</taxon>
        <taxon>Roseburia</taxon>
    </lineage>
</organism>
<accession>A0A0M6WWP4</accession>
<dbReference type="InterPro" id="IPR011006">
    <property type="entry name" value="CheY-like_superfamily"/>
</dbReference>
<evidence type="ECO:0000256" key="3">
    <source>
        <dbReference type="PROSITE-ProRule" id="PRU00169"/>
    </source>
</evidence>
<name>A0A0M6WWP4_9FIRM</name>
<dbReference type="PROSITE" id="PS50110">
    <property type="entry name" value="RESPONSE_REGULATORY"/>
    <property type="match status" value="1"/>
</dbReference>
<protein>
    <recommendedName>
        <fullName evidence="1">Stage 0 sporulation protein A homolog</fullName>
    </recommendedName>
</protein>
<dbReference type="Proteomes" id="UP000049979">
    <property type="component" value="Unassembled WGS sequence"/>
</dbReference>
<dbReference type="AlphaFoldDB" id="A0A0M6WWP4"/>
<dbReference type="EMBL" id="CVRR01000060">
    <property type="protein sequence ID" value="CRL42121.1"/>
    <property type="molecule type" value="Genomic_DNA"/>
</dbReference>
<dbReference type="Gene3D" id="3.40.50.2300">
    <property type="match status" value="1"/>
</dbReference>
<dbReference type="EMBL" id="CYXV01000013">
    <property type="protein sequence ID" value="CUN11386.1"/>
    <property type="molecule type" value="Genomic_DNA"/>
</dbReference>
<reference evidence="7" key="2">
    <citation type="submission" date="2015-05" db="EMBL/GenBank/DDBJ databases">
        <authorList>
            <consortium name="Pathogen Informatics"/>
        </authorList>
    </citation>
    <scope>NUCLEOTIDE SEQUENCE [LARGE SCALE GENOMIC DNA]</scope>
    <source>
        <strain evidence="6 8">2789STDY5608863</strain>
        <strain evidence="7">M72</strain>
    </source>
</reference>
<proteinExistence type="predicted"/>
<feature type="domain" description="Response regulatory" evidence="4">
    <location>
        <begin position="1"/>
        <end position="33"/>
    </location>
</feature>
<sequence length="35" mass="3975">MKNRTKAFDSGMDGYISKPMTIDALFTTLEEVLHL</sequence>
<evidence type="ECO:0000313" key="6">
    <source>
        <dbReference type="EMBL" id="CUN11386.1"/>
    </source>
</evidence>
<dbReference type="InterPro" id="IPR001789">
    <property type="entry name" value="Sig_transdc_resp-reg_receiver"/>
</dbReference>
<dbReference type="Proteomes" id="UP000095495">
    <property type="component" value="Unassembled WGS sequence"/>
</dbReference>
<gene>
    <name evidence="6" type="ORF">ERS852420_02789</name>
    <name evidence="5" type="ORF">M72_14531</name>
</gene>
<keyword evidence="7" id="KW-1185">Reference proteome</keyword>
<evidence type="ECO:0000313" key="5">
    <source>
        <dbReference type="EMBL" id="CRL42121.1"/>
    </source>
</evidence>
<comment type="function">
    <text evidence="2">May play the central regulatory role in sporulation. It may be an element of the effector pathway responsible for the activation of sporulation genes in response to nutritional stress. Spo0A may act in concert with spo0H (a sigma factor) to control the expression of some genes that are critical to the sporulation process.</text>
</comment>
<dbReference type="GO" id="GO:0000160">
    <property type="term" value="P:phosphorelay signal transduction system"/>
    <property type="evidence" value="ECO:0007669"/>
    <property type="project" value="InterPro"/>
</dbReference>
<evidence type="ECO:0000259" key="4">
    <source>
        <dbReference type="PROSITE" id="PS50110"/>
    </source>
</evidence>
<evidence type="ECO:0000256" key="2">
    <source>
        <dbReference type="ARBA" id="ARBA00024867"/>
    </source>
</evidence>
<reference evidence="5" key="1">
    <citation type="submission" date="2015-05" db="EMBL/GenBank/DDBJ databases">
        <authorList>
            <person name="Wang D.B."/>
            <person name="Wang M."/>
        </authorList>
    </citation>
    <scope>NUCLEOTIDE SEQUENCE [LARGE SCALE GENOMIC DNA]</scope>
    <source>
        <strain evidence="5">M72</strain>
    </source>
</reference>
<dbReference type="STRING" id="301302.ERS852420_02789"/>
<dbReference type="SUPFAM" id="SSF52172">
    <property type="entry name" value="CheY-like"/>
    <property type="match status" value="1"/>
</dbReference>
<evidence type="ECO:0000313" key="8">
    <source>
        <dbReference type="Proteomes" id="UP000095495"/>
    </source>
</evidence>